<reference evidence="3 4" key="1">
    <citation type="journal article" date="2019" name="Nat. Ecol. Evol.">
        <title>Megaphylogeny resolves global patterns of mushroom evolution.</title>
        <authorList>
            <person name="Varga T."/>
            <person name="Krizsan K."/>
            <person name="Foldi C."/>
            <person name="Dima B."/>
            <person name="Sanchez-Garcia M."/>
            <person name="Sanchez-Ramirez S."/>
            <person name="Szollosi G.J."/>
            <person name="Szarkandi J.G."/>
            <person name="Papp V."/>
            <person name="Albert L."/>
            <person name="Andreopoulos W."/>
            <person name="Angelini C."/>
            <person name="Antonin V."/>
            <person name="Barry K.W."/>
            <person name="Bougher N.L."/>
            <person name="Buchanan P."/>
            <person name="Buyck B."/>
            <person name="Bense V."/>
            <person name="Catcheside P."/>
            <person name="Chovatia M."/>
            <person name="Cooper J."/>
            <person name="Damon W."/>
            <person name="Desjardin D."/>
            <person name="Finy P."/>
            <person name="Geml J."/>
            <person name="Haridas S."/>
            <person name="Hughes K."/>
            <person name="Justo A."/>
            <person name="Karasinski D."/>
            <person name="Kautmanova I."/>
            <person name="Kiss B."/>
            <person name="Kocsube S."/>
            <person name="Kotiranta H."/>
            <person name="LaButti K.M."/>
            <person name="Lechner B.E."/>
            <person name="Liimatainen K."/>
            <person name="Lipzen A."/>
            <person name="Lukacs Z."/>
            <person name="Mihaltcheva S."/>
            <person name="Morgado L.N."/>
            <person name="Niskanen T."/>
            <person name="Noordeloos M.E."/>
            <person name="Ohm R.A."/>
            <person name="Ortiz-Santana B."/>
            <person name="Ovrebo C."/>
            <person name="Racz N."/>
            <person name="Riley R."/>
            <person name="Savchenko A."/>
            <person name="Shiryaev A."/>
            <person name="Soop K."/>
            <person name="Spirin V."/>
            <person name="Szebenyi C."/>
            <person name="Tomsovsky M."/>
            <person name="Tulloss R.E."/>
            <person name="Uehling J."/>
            <person name="Grigoriev I.V."/>
            <person name="Vagvolgyi C."/>
            <person name="Papp T."/>
            <person name="Martin F.M."/>
            <person name="Miettinen O."/>
            <person name="Hibbett D.S."/>
            <person name="Nagy L.G."/>
        </authorList>
    </citation>
    <scope>NUCLEOTIDE SEQUENCE [LARGE SCALE GENOMIC DNA]</scope>
    <source>
        <strain evidence="3 4">OMC1185</strain>
    </source>
</reference>
<feature type="region of interest" description="Disordered" evidence="1">
    <location>
        <begin position="218"/>
        <end position="305"/>
    </location>
</feature>
<keyword evidence="2" id="KW-0812">Transmembrane</keyword>
<evidence type="ECO:0000256" key="2">
    <source>
        <dbReference type="SAM" id="Phobius"/>
    </source>
</evidence>
<dbReference type="InterPro" id="IPR002523">
    <property type="entry name" value="MgTranspt_CorA/ZnTranspt_ZntB"/>
</dbReference>
<feature type="compositionally biased region" description="Low complexity" evidence="1">
    <location>
        <begin position="67"/>
        <end position="83"/>
    </location>
</feature>
<evidence type="ECO:0000313" key="4">
    <source>
        <dbReference type="Proteomes" id="UP000305948"/>
    </source>
</evidence>
<keyword evidence="4" id="KW-1185">Reference proteome</keyword>
<dbReference type="PANTHER" id="PTHR21535:SF90">
    <property type="entry name" value="CORA METAL ION TRANSPORTER"/>
    <property type="match status" value="1"/>
</dbReference>
<feature type="transmembrane region" description="Helical" evidence="2">
    <location>
        <begin position="720"/>
        <end position="743"/>
    </location>
</feature>
<accession>A0A5C3NGW1</accession>
<proteinExistence type="predicted"/>
<evidence type="ECO:0000256" key="1">
    <source>
        <dbReference type="SAM" id="MobiDB-lite"/>
    </source>
</evidence>
<name>A0A5C3NGW1_9AGAM</name>
<dbReference type="STRING" id="5364.A0A5C3NGW1"/>
<dbReference type="InterPro" id="IPR044089">
    <property type="entry name" value="Alr1-like"/>
</dbReference>
<feature type="transmembrane region" description="Helical" evidence="2">
    <location>
        <begin position="677"/>
        <end position="700"/>
    </location>
</feature>
<dbReference type="CDD" id="cd12829">
    <property type="entry name" value="Alr1p-like"/>
    <property type="match status" value="1"/>
</dbReference>
<dbReference type="Pfam" id="PF01544">
    <property type="entry name" value="CorA"/>
    <property type="match status" value="1"/>
</dbReference>
<organism evidence="3 4">
    <name type="scientific">Heliocybe sulcata</name>
    <dbReference type="NCBI Taxonomy" id="5364"/>
    <lineage>
        <taxon>Eukaryota</taxon>
        <taxon>Fungi</taxon>
        <taxon>Dikarya</taxon>
        <taxon>Basidiomycota</taxon>
        <taxon>Agaricomycotina</taxon>
        <taxon>Agaricomycetes</taxon>
        <taxon>Gloeophyllales</taxon>
        <taxon>Gloeophyllaceae</taxon>
        <taxon>Heliocybe</taxon>
    </lineage>
</organism>
<gene>
    <name evidence="3" type="ORF">OE88DRAFT_100299</name>
</gene>
<feature type="compositionally biased region" description="Basic and acidic residues" evidence="1">
    <location>
        <begin position="236"/>
        <end position="252"/>
    </location>
</feature>
<keyword evidence="2" id="KW-0472">Membrane</keyword>
<dbReference type="Gene3D" id="3.30.460.20">
    <property type="entry name" value="CorA soluble domain-like"/>
    <property type="match status" value="1"/>
</dbReference>
<evidence type="ECO:0000313" key="3">
    <source>
        <dbReference type="EMBL" id="TFK57129.1"/>
    </source>
</evidence>
<feature type="compositionally biased region" description="Polar residues" evidence="1">
    <location>
        <begin position="292"/>
        <end position="305"/>
    </location>
</feature>
<dbReference type="EMBL" id="ML213503">
    <property type="protein sequence ID" value="TFK57129.1"/>
    <property type="molecule type" value="Genomic_DNA"/>
</dbReference>
<dbReference type="InterPro" id="IPR045861">
    <property type="entry name" value="CorA_cytoplasmic_dom"/>
</dbReference>
<dbReference type="GO" id="GO:0016020">
    <property type="term" value="C:membrane"/>
    <property type="evidence" value="ECO:0007669"/>
    <property type="project" value="InterPro"/>
</dbReference>
<sequence length="760" mass="84960">MSVELGDLSSPSSAIHSREHLTVSAALPPVSGKDFAVTLNSPVEEEEDGDIYRGDPPGRPSSPDTHSVISSRSSTSSSSSENSVIGRRLGAIAAVVEHAIARWARGNASISSAASTISSASSVRTLAKSVSRRRRRRPSLASIHENVQSEREIAARLKAREEYRHISREFTLYLPKSLCQSLDAFGVKEKGARRQHPERVTTTTSLPFALHYVDAALKKSTKTHRNRDRSGQTQPRPDHPKDIGYFNLHHDYMVPNSLGPTLRPTSFPDASAPSSAKKGKRREENRLKQPVASPSSGTSVDSRPRSSIPQRAWWIDVASPTWEDMKAFGKLLHIHPLTLEDILQQDPREKLELFPKLGYYFIVFKALESKKVRGPFLHPQAMAAGDTHIHQVEDYVGEVMVYLVVFREGVVSFHFSDISEHTDRVRNKLLALDEDNNISNASSDWIAHGILDSIVDAFFPFQEGLEKEIESIEDVIFSGRHQAVTANPIPEVVATETEGSQDGSEKTLKALEATAQVDEKRPVYATSTRTQFTLPTPTIPLMIRRLRRVLRSKILPKATIASTSESRTAVSSAAMTLRRIMKARRLFTTSTRLLTTKHEVVAQIRKRLLTEGALPKVTGAGDEIEVAMYMGDVQDHILTLQNSLVHYERILVQLHQTYLSQLRLSVSTSKQGIDKAIMILSIVSNAVLCCQVPIVVFLGLFSTNVTIPTNGHYPSYPYNWFYAIIVTMVIVLCLFVYVLRLWWMRAKRKWRVVLQRRADT</sequence>
<dbReference type="SUPFAM" id="SSF143865">
    <property type="entry name" value="CorA soluble domain-like"/>
    <property type="match status" value="1"/>
</dbReference>
<protein>
    <recommendedName>
        <fullName evidence="5">Cora-domain-containing protein</fullName>
    </recommendedName>
</protein>
<dbReference type="Proteomes" id="UP000305948">
    <property type="component" value="Unassembled WGS sequence"/>
</dbReference>
<dbReference type="GO" id="GO:0010961">
    <property type="term" value="P:intracellular magnesium ion homeostasis"/>
    <property type="evidence" value="ECO:0007669"/>
    <property type="project" value="TreeGrafter"/>
</dbReference>
<dbReference type="GO" id="GO:0015095">
    <property type="term" value="F:magnesium ion transmembrane transporter activity"/>
    <property type="evidence" value="ECO:0007669"/>
    <property type="project" value="InterPro"/>
</dbReference>
<dbReference type="OrthoDB" id="29879at2759"/>
<feature type="region of interest" description="Disordered" evidence="1">
    <location>
        <begin position="32"/>
        <end position="83"/>
    </location>
</feature>
<dbReference type="AlphaFoldDB" id="A0A5C3NGW1"/>
<dbReference type="Gene3D" id="1.20.58.340">
    <property type="entry name" value="Magnesium transport protein CorA, transmembrane region"/>
    <property type="match status" value="1"/>
</dbReference>
<evidence type="ECO:0008006" key="5">
    <source>
        <dbReference type="Google" id="ProtNLM"/>
    </source>
</evidence>
<dbReference type="PANTHER" id="PTHR21535">
    <property type="entry name" value="MAGNESIUM AND COBALT TRANSPORT PROTEIN/MITOCHONDRIAL IMPORT INNER MEMBRANE TRANSLOCASE SUBUNIT TIM8"/>
    <property type="match status" value="1"/>
</dbReference>
<keyword evidence="2" id="KW-1133">Transmembrane helix</keyword>